<gene>
    <name evidence="1" type="ORF">LX15_004939</name>
</gene>
<dbReference type="RefSeq" id="WP_253672056.1">
    <property type="nucleotide sequence ID" value="NZ_JAMTCP010000038.1"/>
</dbReference>
<proteinExistence type="predicted"/>
<protein>
    <submittedName>
        <fullName evidence="1">Uncharacterized protein</fullName>
    </submittedName>
</protein>
<comment type="caution">
    <text evidence="1">The sequence shown here is derived from an EMBL/GenBank/DDBJ whole genome shotgun (WGS) entry which is preliminary data.</text>
</comment>
<dbReference type="EMBL" id="JAMTCP010000038">
    <property type="protein sequence ID" value="MCP2261218.1"/>
    <property type="molecule type" value="Genomic_DNA"/>
</dbReference>
<name>A0ABT1I0E4_STRSD</name>
<sequence>MTETPSRRDTALAYWFSRSGLTQRRLAAEVGKRARAAGLRIHPDGTRVRRWLEGERPRPPVPQFVAEVLSAHCGRTLTPADLGLDDDQQDDLARYRGPHDLLATLAQTTPPPHRSTGLPPAAVPWEPERLLEALHTWAFTTARPLPAQAGPGQRLGEADVARIRDCTAAFRALDNAHGGGSTLAAAASHLAATTHAVRDGTYTDRTGRLLLRELADLAGVAGWAAHDAAHWPHAIRYLTLAVHAARDSADTNLTAHLLQCLARVWGYLKRPDVAADCIALALYGCRHHAQPALRAGLHALAARFAAMQGQTAEVLRNVSQAQDIFDHTPNAPAYVAYLDEPELASTLGEVMLFLARTTGEARHATTAVTLLDAAAAHRNPTRVRSRAFDAIAAARAFVLVGDVDAAHTYAQHAINVATGLDSTRVKRRFLDLAHEITPAAGTSPNARELRAQLCLAAGVTEPDQWQQGNR</sequence>
<evidence type="ECO:0000313" key="1">
    <source>
        <dbReference type="EMBL" id="MCP2261218.1"/>
    </source>
</evidence>
<evidence type="ECO:0000313" key="2">
    <source>
        <dbReference type="Proteomes" id="UP001205311"/>
    </source>
</evidence>
<reference evidence="1 2" key="1">
    <citation type="submission" date="2022-06" db="EMBL/GenBank/DDBJ databases">
        <title>Genomic Encyclopedia of Archaeal and Bacterial Type Strains, Phase II (KMG-II): from individual species to whole genera.</title>
        <authorList>
            <person name="Goeker M."/>
        </authorList>
    </citation>
    <scope>NUCLEOTIDE SEQUENCE [LARGE SCALE GENOMIC DNA]</scope>
    <source>
        <strain evidence="1 2">DSM 40477</strain>
    </source>
</reference>
<organism evidence="1 2">
    <name type="scientific">Streptoalloteichus tenebrarius (strain ATCC 17920 / DSM 40477 / JCM 4838 / CBS 697.72 / NBRC 16177 / NCIMB 11028 / NRRL B-12390 / A12253. 1 / ISP 5477)</name>
    <name type="common">Streptomyces tenebrarius</name>
    <dbReference type="NCBI Taxonomy" id="1933"/>
    <lineage>
        <taxon>Bacteria</taxon>
        <taxon>Bacillati</taxon>
        <taxon>Actinomycetota</taxon>
        <taxon>Actinomycetes</taxon>
        <taxon>Pseudonocardiales</taxon>
        <taxon>Pseudonocardiaceae</taxon>
        <taxon>Streptoalloteichus</taxon>
    </lineage>
</organism>
<accession>A0ABT1I0E4</accession>
<dbReference type="InterPro" id="IPR011990">
    <property type="entry name" value="TPR-like_helical_dom_sf"/>
</dbReference>
<keyword evidence="2" id="KW-1185">Reference proteome</keyword>
<dbReference type="Proteomes" id="UP001205311">
    <property type="component" value="Unassembled WGS sequence"/>
</dbReference>
<dbReference type="SUPFAM" id="SSF48452">
    <property type="entry name" value="TPR-like"/>
    <property type="match status" value="1"/>
</dbReference>